<feature type="region of interest" description="Disordered" evidence="1">
    <location>
        <begin position="141"/>
        <end position="190"/>
    </location>
</feature>
<feature type="region of interest" description="Disordered" evidence="1">
    <location>
        <begin position="1"/>
        <end position="106"/>
    </location>
</feature>
<proteinExistence type="predicted"/>
<protein>
    <submittedName>
        <fullName evidence="2">Uncharacterized protein</fullName>
    </submittedName>
</protein>
<feature type="compositionally biased region" description="Basic and acidic residues" evidence="1">
    <location>
        <begin position="158"/>
        <end position="175"/>
    </location>
</feature>
<sequence>MNSSTSPTASIGANPRDTKDSIINRKKELKGLSSSFSSNLGRRISPPQSRKTSDSTTSHNRSVKSIVAWLESSTGSNADGSSSSKHSGEELKTDVSLGSVSSAGLTSQCSRQTLHSALDVEEYSLTLLKYKKYFTERPLGRCLDGRPSSTSSSGELVEASRTEDIRARETGESHRSPNSPKGQASPAIQFIRREHEDVMAF</sequence>
<feature type="compositionally biased region" description="Polar residues" evidence="1">
    <location>
        <begin position="1"/>
        <end position="11"/>
    </location>
</feature>
<evidence type="ECO:0000313" key="3">
    <source>
        <dbReference type="Proteomes" id="UP001338125"/>
    </source>
</evidence>
<keyword evidence="3" id="KW-1185">Reference proteome</keyword>
<dbReference type="EMBL" id="JAVFKD010000016">
    <property type="protein sequence ID" value="KAK5987273.1"/>
    <property type="molecule type" value="Genomic_DNA"/>
</dbReference>
<dbReference type="Proteomes" id="UP001338125">
    <property type="component" value="Unassembled WGS sequence"/>
</dbReference>
<gene>
    <name evidence="2" type="ORF">PT974_11397</name>
</gene>
<comment type="caution">
    <text evidence="2">The sequence shown here is derived from an EMBL/GenBank/DDBJ whole genome shotgun (WGS) entry which is preliminary data.</text>
</comment>
<name>A0ABR0S536_9HYPO</name>
<evidence type="ECO:0000256" key="1">
    <source>
        <dbReference type="SAM" id="MobiDB-lite"/>
    </source>
</evidence>
<feature type="compositionally biased region" description="Low complexity" evidence="1">
    <location>
        <begin position="71"/>
        <end position="85"/>
    </location>
</feature>
<organism evidence="2 3">
    <name type="scientific">Cladobotryum mycophilum</name>
    <dbReference type="NCBI Taxonomy" id="491253"/>
    <lineage>
        <taxon>Eukaryota</taxon>
        <taxon>Fungi</taxon>
        <taxon>Dikarya</taxon>
        <taxon>Ascomycota</taxon>
        <taxon>Pezizomycotina</taxon>
        <taxon>Sordariomycetes</taxon>
        <taxon>Hypocreomycetidae</taxon>
        <taxon>Hypocreales</taxon>
        <taxon>Hypocreaceae</taxon>
        <taxon>Cladobotryum</taxon>
    </lineage>
</organism>
<accession>A0ABR0S536</accession>
<feature type="compositionally biased region" description="Basic and acidic residues" evidence="1">
    <location>
        <begin position="16"/>
        <end position="30"/>
    </location>
</feature>
<feature type="compositionally biased region" description="Polar residues" evidence="1">
    <location>
        <begin position="32"/>
        <end position="60"/>
    </location>
</feature>
<reference evidence="2 3" key="1">
    <citation type="submission" date="2024-01" db="EMBL/GenBank/DDBJ databases">
        <title>Complete genome of Cladobotryum mycophilum ATHUM6906.</title>
        <authorList>
            <person name="Christinaki A.C."/>
            <person name="Myridakis A.I."/>
            <person name="Kouvelis V.N."/>
        </authorList>
    </citation>
    <scope>NUCLEOTIDE SEQUENCE [LARGE SCALE GENOMIC DNA]</scope>
    <source>
        <strain evidence="2 3">ATHUM6906</strain>
    </source>
</reference>
<evidence type="ECO:0000313" key="2">
    <source>
        <dbReference type="EMBL" id="KAK5987273.1"/>
    </source>
</evidence>
<feature type="compositionally biased region" description="Polar residues" evidence="1">
    <location>
        <begin position="96"/>
        <end position="106"/>
    </location>
</feature>